<name>A0A2N5UA01_9BASI</name>
<dbReference type="AlphaFoldDB" id="A0A2N5UA01"/>
<feature type="region of interest" description="Disordered" evidence="1">
    <location>
        <begin position="147"/>
        <end position="167"/>
    </location>
</feature>
<dbReference type="Proteomes" id="UP000235388">
    <property type="component" value="Unassembled WGS sequence"/>
</dbReference>
<gene>
    <name evidence="2" type="ORF">PCANC_19833</name>
</gene>
<sequence length="188" mass="20052">MKDVARILLSMTLLSVLTVSPVFSSLLGKTVRQSFNLRGLDVAFEDQDCPVPLRACAVLPTNRSLDLHVALSKRTIAERNWDCANLQNDVNSCGSCDNDTSSESSLPAGMVSSVDSELAAVAGRGDRMSNQPVPVAPMLNHTCCAPQAPSALPQSEHPPPFSYSPILSESSATLATLDNSNTRQLKDP</sequence>
<proteinExistence type="predicted"/>
<dbReference type="EMBL" id="PGCJ01000274">
    <property type="protein sequence ID" value="PLW34572.1"/>
    <property type="molecule type" value="Genomic_DNA"/>
</dbReference>
<protein>
    <submittedName>
        <fullName evidence="2">Uncharacterized protein</fullName>
    </submittedName>
</protein>
<keyword evidence="3" id="KW-1185">Reference proteome</keyword>
<comment type="caution">
    <text evidence="2">The sequence shown here is derived from an EMBL/GenBank/DDBJ whole genome shotgun (WGS) entry which is preliminary data.</text>
</comment>
<reference evidence="2 3" key="1">
    <citation type="submission" date="2017-11" db="EMBL/GenBank/DDBJ databases">
        <title>De novo assembly and phasing of dikaryotic genomes from two isolates of Puccinia coronata f. sp. avenae, the causal agent of oat crown rust.</title>
        <authorList>
            <person name="Miller M.E."/>
            <person name="Zhang Y."/>
            <person name="Omidvar V."/>
            <person name="Sperschneider J."/>
            <person name="Schwessinger B."/>
            <person name="Raley C."/>
            <person name="Palmer J.M."/>
            <person name="Garnica D."/>
            <person name="Upadhyaya N."/>
            <person name="Rathjen J."/>
            <person name="Taylor J.M."/>
            <person name="Park R.F."/>
            <person name="Dodds P.N."/>
            <person name="Hirsch C.D."/>
            <person name="Kianian S.F."/>
            <person name="Figueroa M."/>
        </authorList>
    </citation>
    <scope>NUCLEOTIDE SEQUENCE [LARGE SCALE GENOMIC DNA]</scope>
    <source>
        <strain evidence="2">12NC29</strain>
    </source>
</reference>
<accession>A0A2N5UA01</accession>
<evidence type="ECO:0000313" key="3">
    <source>
        <dbReference type="Proteomes" id="UP000235388"/>
    </source>
</evidence>
<dbReference type="OrthoDB" id="439917at2759"/>
<dbReference type="STRING" id="200324.A0A2N5UA01"/>
<organism evidence="2 3">
    <name type="scientific">Puccinia coronata f. sp. avenae</name>
    <dbReference type="NCBI Taxonomy" id="200324"/>
    <lineage>
        <taxon>Eukaryota</taxon>
        <taxon>Fungi</taxon>
        <taxon>Dikarya</taxon>
        <taxon>Basidiomycota</taxon>
        <taxon>Pucciniomycotina</taxon>
        <taxon>Pucciniomycetes</taxon>
        <taxon>Pucciniales</taxon>
        <taxon>Pucciniaceae</taxon>
        <taxon>Puccinia</taxon>
    </lineage>
</organism>
<evidence type="ECO:0000313" key="2">
    <source>
        <dbReference type="EMBL" id="PLW34572.1"/>
    </source>
</evidence>
<evidence type="ECO:0000256" key="1">
    <source>
        <dbReference type="SAM" id="MobiDB-lite"/>
    </source>
</evidence>